<dbReference type="Gene3D" id="3.40.30.10">
    <property type="entry name" value="Glutaredoxin"/>
    <property type="match status" value="1"/>
</dbReference>
<evidence type="ECO:0000256" key="12">
    <source>
        <dbReference type="ARBA" id="ARBA00042639"/>
    </source>
</evidence>
<keyword evidence="7" id="KW-1015">Disulfide bond</keyword>
<dbReference type="FunFam" id="3.40.30.10:FF:000007">
    <property type="entry name" value="Thioredoxin-dependent thiol peroxidase"/>
    <property type="match status" value="1"/>
</dbReference>
<dbReference type="InterPro" id="IPR036249">
    <property type="entry name" value="Thioredoxin-like_sf"/>
</dbReference>
<evidence type="ECO:0000256" key="6">
    <source>
        <dbReference type="ARBA" id="ARBA00023002"/>
    </source>
</evidence>
<proteinExistence type="inferred from homology"/>
<evidence type="ECO:0000256" key="3">
    <source>
        <dbReference type="ARBA" id="ARBA00013017"/>
    </source>
</evidence>
<dbReference type="Proteomes" id="UP000271533">
    <property type="component" value="Chromosome"/>
</dbReference>
<gene>
    <name evidence="15" type="ORF">D8S97_00175</name>
</gene>
<comment type="catalytic activity">
    <reaction evidence="13">
        <text>a hydroperoxide + [thioredoxin]-dithiol = an alcohol + [thioredoxin]-disulfide + H2O</text>
        <dbReference type="Rhea" id="RHEA:62620"/>
        <dbReference type="Rhea" id="RHEA-COMP:10698"/>
        <dbReference type="Rhea" id="RHEA-COMP:10700"/>
        <dbReference type="ChEBI" id="CHEBI:15377"/>
        <dbReference type="ChEBI" id="CHEBI:29950"/>
        <dbReference type="ChEBI" id="CHEBI:30879"/>
        <dbReference type="ChEBI" id="CHEBI:35924"/>
        <dbReference type="ChEBI" id="CHEBI:50058"/>
        <dbReference type="EC" id="1.11.1.24"/>
    </reaction>
</comment>
<evidence type="ECO:0000256" key="2">
    <source>
        <dbReference type="ARBA" id="ARBA00011245"/>
    </source>
</evidence>
<evidence type="ECO:0000256" key="13">
    <source>
        <dbReference type="ARBA" id="ARBA00049091"/>
    </source>
</evidence>
<dbReference type="InterPro" id="IPR000866">
    <property type="entry name" value="AhpC/TSA"/>
</dbReference>
<dbReference type="PANTHER" id="PTHR42801">
    <property type="entry name" value="THIOREDOXIN-DEPENDENT PEROXIDE REDUCTASE"/>
    <property type="match status" value="1"/>
</dbReference>
<dbReference type="OrthoDB" id="9812811at2"/>
<keyword evidence="5" id="KW-0049">Antioxidant</keyword>
<evidence type="ECO:0000256" key="8">
    <source>
        <dbReference type="ARBA" id="ARBA00023284"/>
    </source>
</evidence>
<evidence type="ECO:0000256" key="5">
    <source>
        <dbReference type="ARBA" id="ARBA00022862"/>
    </source>
</evidence>
<evidence type="ECO:0000256" key="11">
    <source>
        <dbReference type="ARBA" id="ARBA00041373"/>
    </source>
</evidence>
<protein>
    <recommendedName>
        <fullName evidence="3">thioredoxin-dependent peroxiredoxin</fullName>
        <ecNumber evidence="3">1.11.1.24</ecNumber>
    </recommendedName>
    <alternativeName>
        <fullName evidence="11">Bacterioferritin comigratory protein</fullName>
    </alternativeName>
    <alternativeName>
        <fullName evidence="9">Thioredoxin peroxidase</fullName>
    </alternativeName>
    <alternativeName>
        <fullName evidence="12">Thioredoxin-dependent peroxiredoxin Bcp</fullName>
    </alternativeName>
</protein>
<dbReference type="SUPFAM" id="SSF52833">
    <property type="entry name" value="Thioredoxin-like"/>
    <property type="match status" value="1"/>
</dbReference>
<evidence type="ECO:0000256" key="9">
    <source>
        <dbReference type="ARBA" id="ARBA00032824"/>
    </source>
</evidence>
<evidence type="ECO:0000259" key="14">
    <source>
        <dbReference type="PROSITE" id="PS51352"/>
    </source>
</evidence>
<dbReference type="GO" id="GO:0045454">
    <property type="term" value="P:cell redox homeostasis"/>
    <property type="evidence" value="ECO:0007669"/>
    <property type="project" value="TreeGrafter"/>
</dbReference>
<dbReference type="EMBL" id="CP032759">
    <property type="protein sequence ID" value="AYN24412.1"/>
    <property type="molecule type" value="Genomic_DNA"/>
</dbReference>
<dbReference type="PROSITE" id="PS51352">
    <property type="entry name" value="THIOREDOXIN_2"/>
    <property type="match status" value="1"/>
</dbReference>
<keyword evidence="4 15" id="KW-0575">Peroxidase</keyword>
<evidence type="ECO:0000256" key="1">
    <source>
        <dbReference type="ARBA" id="ARBA00003330"/>
    </source>
</evidence>
<keyword evidence="8" id="KW-0676">Redox-active center</keyword>
<reference evidence="15 16" key="1">
    <citation type="submission" date="2018-10" db="EMBL/GenBank/DDBJ databases">
        <title>Genome sequence of the corn leaf aphid (Rhopalosiphum maidis Fitch).</title>
        <authorList>
            <person name="Chen W."/>
            <person name="Shakir S."/>
            <person name="Bigham M."/>
            <person name="Fei Z."/>
            <person name="Jander G."/>
        </authorList>
    </citation>
    <scope>NUCLEOTIDE SEQUENCE [LARGE SCALE GENOMIC DNA]</scope>
    <source>
        <strain evidence="15 16">BTI</strain>
    </source>
</reference>
<evidence type="ECO:0000256" key="10">
    <source>
        <dbReference type="ARBA" id="ARBA00038489"/>
    </source>
</evidence>
<dbReference type="GO" id="GO:0008379">
    <property type="term" value="F:thioredoxin peroxidase activity"/>
    <property type="evidence" value="ECO:0007669"/>
    <property type="project" value="TreeGrafter"/>
</dbReference>
<dbReference type="PANTHER" id="PTHR42801:SF4">
    <property type="entry name" value="AHPC_TSA FAMILY PROTEIN"/>
    <property type="match status" value="1"/>
</dbReference>
<dbReference type="RefSeq" id="WP_158360919.1">
    <property type="nucleotide sequence ID" value="NZ_CP032759.1"/>
</dbReference>
<dbReference type="Pfam" id="PF00578">
    <property type="entry name" value="AhpC-TSA"/>
    <property type="match status" value="1"/>
</dbReference>
<dbReference type="GO" id="GO:0005737">
    <property type="term" value="C:cytoplasm"/>
    <property type="evidence" value="ECO:0007669"/>
    <property type="project" value="TreeGrafter"/>
</dbReference>
<accession>A0A3G2I4T1</accession>
<feature type="domain" description="Thioredoxin" evidence="14">
    <location>
        <begin position="4"/>
        <end position="157"/>
    </location>
</feature>
<dbReference type="GO" id="GO:0034599">
    <property type="term" value="P:cellular response to oxidative stress"/>
    <property type="evidence" value="ECO:0007669"/>
    <property type="project" value="TreeGrafter"/>
</dbReference>
<dbReference type="InterPro" id="IPR013766">
    <property type="entry name" value="Thioredoxin_domain"/>
</dbReference>
<dbReference type="EC" id="1.11.1.24" evidence="3"/>
<dbReference type="InterPro" id="IPR050924">
    <property type="entry name" value="Peroxiredoxin_BCP/PrxQ"/>
</dbReference>
<sequence length="158" mass="18191">MITLKSGDVAPEFFLLNYNNQLINLSDFLGKKLLIYFYPKAMTPGCIVQACNIRDNLELFKNKKIEVVGISPDSTDKLLNFVQKKMLNFTLLSDIHNIASKKFGVWGEKIFMGKKYFGIYRTSFLINSTGIIDKIFCKFKCKDHHKIILTYLNSKEST</sequence>
<comment type="subunit">
    <text evidence="2">Monomer.</text>
</comment>
<dbReference type="AlphaFoldDB" id="A0A3G2I4T1"/>
<comment type="similarity">
    <text evidence="10">Belongs to the peroxiredoxin family. BCP/PrxQ subfamily.</text>
</comment>
<evidence type="ECO:0000313" key="16">
    <source>
        <dbReference type="Proteomes" id="UP000271533"/>
    </source>
</evidence>
<evidence type="ECO:0000256" key="7">
    <source>
        <dbReference type="ARBA" id="ARBA00023157"/>
    </source>
</evidence>
<dbReference type="NCBIfam" id="NF006960">
    <property type="entry name" value="PRK09437.1"/>
    <property type="match status" value="1"/>
</dbReference>
<name>A0A3G2I4T1_BUCRM</name>
<evidence type="ECO:0000313" key="15">
    <source>
        <dbReference type="EMBL" id="AYN24412.1"/>
    </source>
</evidence>
<dbReference type="CDD" id="cd03017">
    <property type="entry name" value="PRX_BCP"/>
    <property type="match status" value="1"/>
</dbReference>
<keyword evidence="6 15" id="KW-0560">Oxidoreductase</keyword>
<comment type="function">
    <text evidence="1">Thiol-specific peroxidase that catalyzes the reduction of hydrogen peroxide and organic hydroperoxides to water and alcohols, respectively. Plays a role in cell protection against oxidative stress by detoxifying peroxides and as sensor of hydrogen peroxide-mediated signaling events.</text>
</comment>
<organism evidence="15 16">
    <name type="scientific">Buchnera aphidicola subsp. Rhopalosiphum maidis</name>
    <dbReference type="NCBI Taxonomy" id="118109"/>
    <lineage>
        <taxon>Bacteria</taxon>
        <taxon>Pseudomonadati</taxon>
        <taxon>Pseudomonadota</taxon>
        <taxon>Gammaproteobacteria</taxon>
        <taxon>Enterobacterales</taxon>
        <taxon>Erwiniaceae</taxon>
        <taxon>Buchnera</taxon>
    </lineage>
</organism>
<evidence type="ECO:0000256" key="4">
    <source>
        <dbReference type="ARBA" id="ARBA00022559"/>
    </source>
</evidence>